<dbReference type="AlphaFoldDB" id="T0ZM15"/>
<dbReference type="EMBL" id="AUZX01010042">
    <property type="protein sequence ID" value="EQD49381.1"/>
    <property type="molecule type" value="Genomic_DNA"/>
</dbReference>
<reference evidence="2" key="2">
    <citation type="journal article" date="2014" name="ISME J.">
        <title>Microbial stratification in low pH oxic and suboxic macroscopic growths along an acid mine drainage.</title>
        <authorList>
            <person name="Mendez-Garcia C."/>
            <person name="Mesa V."/>
            <person name="Sprenger R.R."/>
            <person name="Richter M."/>
            <person name="Diez M.S."/>
            <person name="Solano J."/>
            <person name="Bargiela R."/>
            <person name="Golyshina O.V."/>
            <person name="Manteca A."/>
            <person name="Ramos J.L."/>
            <person name="Gallego J.R."/>
            <person name="Llorente I."/>
            <person name="Martins Dos Santos V.A."/>
            <person name="Jensen O.N."/>
            <person name="Pelaez A.I."/>
            <person name="Sanchez J."/>
            <person name="Ferrer M."/>
        </authorList>
    </citation>
    <scope>NUCLEOTIDE SEQUENCE</scope>
</reference>
<gene>
    <name evidence="2" type="ORF">B1A_13703</name>
</gene>
<organism evidence="2">
    <name type="scientific">mine drainage metagenome</name>
    <dbReference type="NCBI Taxonomy" id="410659"/>
    <lineage>
        <taxon>unclassified sequences</taxon>
        <taxon>metagenomes</taxon>
        <taxon>ecological metagenomes</taxon>
    </lineage>
</organism>
<sequence>RLEEFTEFDELDWTTKAAEVARLEDEFKQFESSSDKLKQLNDQYREANQRLENLRKDLDTARDKRSKTEQKRMDTDLYRQAVSAQITEKPLDAALSARLENTRTEALGQHLLTVESCDNHEQQVRGWLQGRIDGTTKKLSDLRDKIIQEMMAFKEWFKLETADFDANIDAAFEYQNLLDRLNRDDLPRFETRFKELLNTNTINEIANFNARQNRDRELI</sequence>
<keyword evidence="1" id="KW-0175">Coiled coil</keyword>
<evidence type="ECO:0000313" key="2">
    <source>
        <dbReference type="EMBL" id="EQD49381.1"/>
    </source>
</evidence>
<feature type="non-terminal residue" evidence="2">
    <location>
        <position position="219"/>
    </location>
</feature>
<reference evidence="2" key="1">
    <citation type="submission" date="2013-08" db="EMBL/GenBank/DDBJ databases">
        <authorList>
            <person name="Mendez C."/>
            <person name="Richter M."/>
            <person name="Ferrer M."/>
            <person name="Sanchez J."/>
        </authorList>
    </citation>
    <scope>NUCLEOTIDE SEQUENCE</scope>
</reference>
<feature type="coiled-coil region" evidence="1">
    <location>
        <begin position="20"/>
        <end position="71"/>
    </location>
</feature>
<name>T0ZM15_9ZZZZ</name>
<proteinExistence type="predicted"/>
<evidence type="ECO:0000256" key="1">
    <source>
        <dbReference type="SAM" id="Coils"/>
    </source>
</evidence>
<protein>
    <submittedName>
        <fullName evidence="2">Uncharacterized protein</fullName>
    </submittedName>
</protein>
<comment type="caution">
    <text evidence="2">The sequence shown here is derived from an EMBL/GenBank/DDBJ whole genome shotgun (WGS) entry which is preliminary data.</text>
</comment>
<feature type="non-terminal residue" evidence="2">
    <location>
        <position position="1"/>
    </location>
</feature>
<accession>T0ZM15</accession>